<accession>A0A8J8MDL3</accession>
<organism evidence="2 3">
    <name type="scientific">Vallitalea guaymasensis</name>
    <dbReference type="NCBI Taxonomy" id="1185412"/>
    <lineage>
        <taxon>Bacteria</taxon>
        <taxon>Bacillati</taxon>
        <taxon>Bacillota</taxon>
        <taxon>Clostridia</taxon>
        <taxon>Lachnospirales</taxon>
        <taxon>Vallitaleaceae</taxon>
        <taxon>Vallitalea</taxon>
    </lineage>
</organism>
<keyword evidence="1" id="KW-1133">Transmembrane helix</keyword>
<keyword evidence="1" id="KW-0472">Membrane</keyword>
<dbReference type="AlphaFoldDB" id="A0A8J8MDL3"/>
<dbReference type="EMBL" id="CP058561">
    <property type="protein sequence ID" value="QUH30966.1"/>
    <property type="molecule type" value="Genomic_DNA"/>
</dbReference>
<keyword evidence="3" id="KW-1185">Reference proteome</keyword>
<name>A0A8J8MDL3_9FIRM</name>
<reference evidence="2 3" key="1">
    <citation type="submission" date="2020-07" db="EMBL/GenBank/DDBJ databases">
        <title>Vallitalea guaymasensis genome.</title>
        <authorList>
            <person name="Postec A."/>
        </authorList>
    </citation>
    <scope>NUCLEOTIDE SEQUENCE [LARGE SCALE GENOMIC DNA]</scope>
    <source>
        <strain evidence="2 3">Ra1766G1</strain>
    </source>
</reference>
<dbReference type="Proteomes" id="UP000677305">
    <property type="component" value="Chromosome"/>
</dbReference>
<keyword evidence="1" id="KW-0812">Transmembrane</keyword>
<dbReference type="RefSeq" id="WP_212691070.1">
    <property type="nucleotide sequence ID" value="NZ_CP058561.1"/>
</dbReference>
<dbReference type="KEGG" id="vgu:HYG85_19395"/>
<proteinExistence type="predicted"/>
<sequence>MDFTKQLLKYRITSAVLIMSSIIVLGISIETNINIIIALGVIIVIIMWSIAAYAWLKHRCPVCQESLDIRSSYTYCPHCGCDLTNVDEDIL</sequence>
<feature type="transmembrane region" description="Helical" evidence="1">
    <location>
        <begin position="35"/>
        <end position="56"/>
    </location>
</feature>
<gene>
    <name evidence="2" type="ORF">HYG85_19395</name>
</gene>
<evidence type="ECO:0000313" key="2">
    <source>
        <dbReference type="EMBL" id="QUH30966.1"/>
    </source>
</evidence>
<evidence type="ECO:0000256" key="1">
    <source>
        <dbReference type="SAM" id="Phobius"/>
    </source>
</evidence>
<protein>
    <submittedName>
        <fullName evidence="2">Uncharacterized protein</fullName>
    </submittedName>
</protein>
<evidence type="ECO:0000313" key="3">
    <source>
        <dbReference type="Proteomes" id="UP000677305"/>
    </source>
</evidence>
<feature type="transmembrane region" description="Helical" evidence="1">
    <location>
        <begin position="12"/>
        <end position="29"/>
    </location>
</feature>